<dbReference type="PANTHER" id="PTHR22916:SF3">
    <property type="entry name" value="UDP-GLCNAC:BETAGAL BETA-1,3-N-ACETYLGLUCOSAMINYLTRANSFERASE-LIKE PROTEIN 1"/>
    <property type="match status" value="1"/>
</dbReference>
<dbReference type="InterPro" id="IPR029044">
    <property type="entry name" value="Nucleotide-diphossugar_trans"/>
</dbReference>
<feature type="non-terminal residue" evidence="2">
    <location>
        <position position="292"/>
    </location>
</feature>
<keyword evidence="2" id="KW-0328">Glycosyltransferase</keyword>
<dbReference type="Proteomes" id="UP001524586">
    <property type="component" value="Unassembled WGS sequence"/>
</dbReference>
<dbReference type="SUPFAM" id="SSF53448">
    <property type="entry name" value="Nucleotide-diphospho-sugar transferases"/>
    <property type="match status" value="1"/>
</dbReference>
<gene>
    <name evidence="2" type="ORF">NP596_21450</name>
</gene>
<feature type="domain" description="Glycosyltransferase 2-like" evidence="1">
    <location>
        <begin position="22"/>
        <end position="191"/>
    </location>
</feature>
<evidence type="ECO:0000313" key="2">
    <source>
        <dbReference type="EMBL" id="MCQ8131035.1"/>
    </source>
</evidence>
<evidence type="ECO:0000259" key="1">
    <source>
        <dbReference type="Pfam" id="PF00535"/>
    </source>
</evidence>
<keyword evidence="3" id="KW-1185">Reference proteome</keyword>
<organism evidence="2 3">
    <name type="scientific">Methylomonas rivi</name>
    <dbReference type="NCBI Taxonomy" id="2952226"/>
    <lineage>
        <taxon>Bacteria</taxon>
        <taxon>Pseudomonadati</taxon>
        <taxon>Pseudomonadota</taxon>
        <taxon>Gammaproteobacteria</taxon>
        <taxon>Methylococcales</taxon>
        <taxon>Methylococcaceae</taxon>
        <taxon>Methylomonas</taxon>
    </lineage>
</organism>
<name>A0ABT1UB59_9GAMM</name>
<dbReference type="RefSeq" id="WP_256617416.1">
    <property type="nucleotide sequence ID" value="NZ_JANIBK010000319.1"/>
</dbReference>
<dbReference type="GO" id="GO:0016757">
    <property type="term" value="F:glycosyltransferase activity"/>
    <property type="evidence" value="ECO:0007669"/>
    <property type="project" value="UniProtKB-KW"/>
</dbReference>
<protein>
    <submittedName>
        <fullName evidence="2">Glycosyltransferase</fullName>
        <ecNumber evidence="2">2.4.-.-</ecNumber>
    </submittedName>
</protein>
<reference evidence="2 3" key="1">
    <citation type="submission" date="2022-07" db="EMBL/GenBank/DDBJ databases">
        <title>Methylomonas rivi sp. nov., Methylomonas rosea sp. nov., Methylomonas aureus sp. nov. and Methylomonas subterranea sp. nov., four novel methanotrophs isolated from a freshwater creek and the deep terrestrial subsurface.</title>
        <authorList>
            <person name="Abin C."/>
            <person name="Sankaranarayanan K."/>
            <person name="Garner C."/>
            <person name="Sindelar R."/>
            <person name="Kotary K."/>
            <person name="Garner R."/>
            <person name="Barclay S."/>
            <person name="Lawson P."/>
            <person name="Krumholz L."/>
        </authorList>
    </citation>
    <scope>NUCLEOTIDE SEQUENCE [LARGE SCALE GENOMIC DNA]</scope>
    <source>
        <strain evidence="2 3">WSC-6</strain>
    </source>
</reference>
<evidence type="ECO:0000313" key="3">
    <source>
        <dbReference type="Proteomes" id="UP001524586"/>
    </source>
</evidence>
<dbReference type="InterPro" id="IPR001173">
    <property type="entry name" value="Glyco_trans_2-like"/>
</dbReference>
<comment type="caution">
    <text evidence="2">The sequence shown here is derived from an EMBL/GenBank/DDBJ whole genome shotgun (WGS) entry which is preliminary data.</text>
</comment>
<dbReference type="Gene3D" id="3.90.550.10">
    <property type="entry name" value="Spore Coat Polysaccharide Biosynthesis Protein SpsA, Chain A"/>
    <property type="match status" value="1"/>
</dbReference>
<keyword evidence="2" id="KW-0808">Transferase</keyword>
<dbReference type="EMBL" id="JANIBK010000319">
    <property type="protein sequence ID" value="MCQ8131035.1"/>
    <property type="molecule type" value="Genomic_DNA"/>
</dbReference>
<dbReference type="PANTHER" id="PTHR22916">
    <property type="entry name" value="GLYCOSYLTRANSFERASE"/>
    <property type="match status" value="1"/>
</dbReference>
<proteinExistence type="predicted"/>
<dbReference type="Pfam" id="PF00535">
    <property type="entry name" value="Glycos_transf_2"/>
    <property type="match status" value="1"/>
</dbReference>
<dbReference type="EC" id="2.4.-.-" evidence="2"/>
<sequence length="292" mass="33516">MINRTEQDIMKDWSTKEPPLVSVCCTTFNHENYISDAIDGFLMQDTDFPFEIIIRDDCSTDKTTDIISEYVKKFPNLIKPIYETENQFSKGVKPMPVVFKKAAGKYFALCEGDDYWLNNNKLSIQVNELENNAHINITFHPAYSDSSLVQNECSIVCQHSLTKHIFSPSESIEGGGEFCPTCSLVFRKSVFDNLPEWFYLAPVGDMYIQYIGSLPNGILFLPEPMSFYRTQGTVNWTSKLKDKRNLVKHSIKTINSLNDFNIWSDYKYEPSVLKVINAYTALLFFETTSKAK</sequence>
<accession>A0ABT1UB59</accession>